<sequence>MEDQATPVGVDPNVPNVARMYDYYLDGKDNYAADRAAAEQILKLFPETRDSAKENRAFLSRAVRHLVESGIRQIVDLGSGLPTRGNTHEIAHAVAPDTRVVYVDYDPVVCVHSRALLAKGDNVTIVQADARAPETLLTELREHVDFDRPVAFLLLAILHFIPDENPDGAGAYQIIQRLYEASAPGSHLVLSHAIDAKPDTTPEALEIYNRSTEALSLRTHAEIARFFDGYELLEPGLVFPKDWRPVDPPLFNARNTSIGYVGVGRKPS</sequence>
<evidence type="ECO:0000313" key="1">
    <source>
        <dbReference type="EMBL" id="MFC7606055.1"/>
    </source>
</evidence>
<name>A0ABW2TBI8_9ACTN</name>
<dbReference type="SUPFAM" id="SSF53335">
    <property type="entry name" value="S-adenosyl-L-methionine-dependent methyltransferases"/>
    <property type="match status" value="1"/>
</dbReference>
<protein>
    <submittedName>
        <fullName evidence="1">SAM-dependent methyltransferase</fullName>
        <ecNumber evidence="1">2.1.1.-</ecNumber>
    </submittedName>
</protein>
<gene>
    <name evidence="1" type="ORF">ACFQVD_38730</name>
</gene>
<dbReference type="InterPro" id="IPR006764">
    <property type="entry name" value="SAM_dep_MeTrfase_SAV2177_type"/>
</dbReference>
<dbReference type="EC" id="2.1.1.-" evidence="1"/>
<keyword evidence="2" id="KW-1185">Reference proteome</keyword>
<dbReference type="Pfam" id="PF04672">
    <property type="entry name" value="Methyltransf_19"/>
    <property type="match status" value="1"/>
</dbReference>
<comment type="caution">
    <text evidence="1">The sequence shown here is derived from an EMBL/GenBank/DDBJ whole genome shotgun (WGS) entry which is preliminary data.</text>
</comment>
<keyword evidence="1" id="KW-0808">Transferase</keyword>
<accession>A0ABW2TBI8</accession>
<dbReference type="Gene3D" id="3.40.50.150">
    <property type="entry name" value="Vaccinia Virus protein VP39"/>
    <property type="match status" value="1"/>
</dbReference>
<dbReference type="GO" id="GO:0008168">
    <property type="term" value="F:methyltransferase activity"/>
    <property type="evidence" value="ECO:0007669"/>
    <property type="project" value="UniProtKB-KW"/>
</dbReference>
<dbReference type="PIRSF" id="PIRSF017393">
    <property type="entry name" value="MTase_SAV2177"/>
    <property type="match status" value="1"/>
</dbReference>
<proteinExistence type="predicted"/>
<reference evidence="2" key="1">
    <citation type="journal article" date="2019" name="Int. J. Syst. Evol. Microbiol.">
        <title>The Global Catalogue of Microorganisms (GCM) 10K type strain sequencing project: providing services to taxonomists for standard genome sequencing and annotation.</title>
        <authorList>
            <consortium name="The Broad Institute Genomics Platform"/>
            <consortium name="The Broad Institute Genome Sequencing Center for Infectious Disease"/>
            <person name="Wu L."/>
            <person name="Ma J."/>
        </authorList>
    </citation>
    <scope>NUCLEOTIDE SEQUENCE [LARGE SCALE GENOMIC DNA]</scope>
    <source>
        <strain evidence="2">JCM 10083</strain>
    </source>
</reference>
<organism evidence="1 2">
    <name type="scientific">Streptosporangium amethystogenes subsp. fukuiense</name>
    <dbReference type="NCBI Taxonomy" id="698418"/>
    <lineage>
        <taxon>Bacteria</taxon>
        <taxon>Bacillati</taxon>
        <taxon>Actinomycetota</taxon>
        <taxon>Actinomycetes</taxon>
        <taxon>Streptosporangiales</taxon>
        <taxon>Streptosporangiaceae</taxon>
        <taxon>Streptosporangium</taxon>
    </lineage>
</organism>
<dbReference type="EMBL" id="JBHTEE010000001">
    <property type="protein sequence ID" value="MFC7606055.1"/>
    <property type="molecule type" value="Genomic_DNA"/>
</dbReference>
<dbReference type="Proteomes" id="UP001596514">
    <property type="component" value="Unassembled WGS sequence"/>
</dbReference>
<evidence type="ECO:0000313" key="2">
    <source>
        <dbReference type="Proteomes" id="UP001596514"/>
    </source>
</evidence>
<dbReference type="InterPro" id="IPR029063">
    <property type="entry name" value="SAM-dependent_MTases_sf"/>
</dbReference>
<dbReference type="RefSeq" id="WP_343977385.1">
    <property type="nucleotide sequence ID" value="NZ_BAAAGK010000150.1"/>
</dbReference>
<keyword evidence="1" id="KW-0489">Methyltransferase</keyword>
<dbReference type="GO" id="GO:0032259">
    <property type="term" value="P:methylation"/>
    <property type="evidence" value="ECO:0007669"/>
    <property type="project" value="UniProtKB-KW"/>
</dbReference>